<dbReference type="PANTHER" id="PTHR32438:SF5">
    <property type="entry name" value="4-ALPHA-GLUCANOTRANSFERASE DPE1, CHLOROPLASTIC_AMYLOPLASTIC"/>
    <property type="match status" value="1"/>
</dbReference>
<dbReference type="InterPro" id="IPR048458">
    <property type="entry name" value="MalQ_N"/>
</dbReference>
<evidence type="ECO:0000256" key="5">
    <source>
        <dbReference type="ARBA" id="ARBA00022676"/>
    </source>
</evidence>
<evidence type="ECO:0000256" key="3">
    <source>
        <dbReference type="ARBA" id="ARBA00012560"/>
    </source>
</evidence>
<dbReference type="Pfam" id="PF02446">
    <property type="entry name" value="Glyco_hydro_77"/>
    <property type="match status" value="1"/>
</dbReference>
<evidence type="ECO:0000256" key="1">
    <source>
        <dbReference type="ARBA" id="ARBA00000439"/>
    </source>
</evidence>
<proteinExistence type="inferred from homology"/>
<accession>A0A447KNH8</accession>
<dbReference type="Proteomes" id="UP000281391">
    <property type="component" value="Chromosome"/>
</dbReference>
<dbReference type="AlphaFoldDB" id="A0A447KNH8"/>
<evidence type="ECO:0000256" key="9">
    <source>
        <dbReference type="ARBA" id="ARBA00031501"/>
    </source>
</evidence>
<keyword evidence="6 10" id="KW-0808">Transferase</keyword>
<evidence type="ECO:0000259" key="11">
    <source>
        <dbReference type="Pfam" id="PF21226"/>
    </source>
</evidence>
<keyword evidence="5 10" id="KW-0328">Glycosyltransferase</keyword>
<dbReference type="InterPro" id="IPR017853">
    <property type="entry name" value="GH"/>
</dbReference>
<gene>
    <name evidence="12" type="primary">malQ</name>
    <name evidence="12" type="ORF">NCTC11214_01392</name>
</gene>
<keyword evidence="7 10" id="KW-0119">Carbohydrate metabolism</keyword>
<reference evidence="12 13" key="1">
    <citation type="submission" date="2018-12" db="EMBL/GenBank/DDBJ databases">
        <authorList>
            <consortium name="Pathogen Informatics"/>
        </authorList>
    </citation>
    <scope>NUCLEOTIDE SEQUENCE [LARGE SCALE GENOMIC DNA]</scope>
    <source>
        <strain evidence="12 13">NCTC11214</strain>
    </source>
</reference>
<dbReference type="SUPFAM" id="SSF51445">
    <property type="entry name" value="(Trans)glycosidases"/>
    <property type="match status" value="1"/>
</dbReference>
<name>A0A447KNH8_SEROD</name>
<dbReference type="EC" id="2.4.1.25" evidence="3 10"/>
<dbReference type="NCBIfam" id="NF008274">
    <property type="entry name" value="PRK11052.1"/>
    <property type="match status" value="1"/>
</dbReference>
<dbReference type="GO" id="GO:0004134">
    <property type="term" value="F:4-alpha-glucanotransferase activity"/>
    <property type="evidence" value="ECO:0007669"/>
    <property type="project" value="UniProtKB-EC"/>
</dbReference>
<dbReference type="NCBIfam" id="TIGR00217">
    <property type="entry name" value="malQ"/>
    <property type="match status" value="1"/>
</dbReference>
<dbReference type="GO" id="GO:0005975">
    <property type="term" value="P:carbohydrate metabolic process"/>
    <property type="evidence" value="ECO:0007669"/>
    <property type="project" value="InterPro"/>
</dbReference>
<organism evidence="12 13">
    <name type="scientific">Serratia odorifera</name>
    <dbReference type="NCBI Taxonomy" id="618"/>
    <lineage>
        <taxon>Bacteria</taxon>
        <taxon>Pseudomonadati</taxon>
        <taxon>Pseudomonadota</taxon>
        <taxon>Gammaproteobacteria</taxon>
        <taxon>Enterobacterales</taxon>
        <taxon>Yersiniaceae</taxon>
        <taxon>Serratia</taxon>
    </lineage>
</organism>
<dbReference type="PANTHER" id="PTHR32438">
    <property type="entry name" value="4-ALPHA-GLUCANOTRANSFERASE DPE1, CHLOROPLASTIC/AMYLOPLASTIC"/>
    <property type="match status" value="1"/>
</dbReference>
<feature type="domain" description="MalQ N-terminal beta-sandwich" evidence="11">
    <location>
        <begin position="53"/>
        <end position="128"/>
    </location>
</feature>
<evidence type="ECO:0000256" key="8">
    <source>
        <dbReference type="ARBA" id="ARBA00031423"/>
    </source>
</evidence>
<evidence type="ECO:0000313" key="13">
    <source>
        <dbReference type="Proteomes" id="UP000281391"/>
    </source>
</evidence>
<comment type="similarity">
    <text evidence="2 10">Belongs to the disproportionating enzyme family.</text>
</comment>
<evidence type="ECO:0000256" key="2">
    <source>
        <dbReference type="ARBA" id="ARBA00005684"/>
    </source>
</evidence>
<dbReference type="InterPro" id="IPR003385">
    <property type="entry name" value="Glyco_hydro_77"/>
</dbReference>
<evidence type="ECO:0000256" key="10">
    <source>
        <dbReference type="RuleBase" id="RU361207"/>
    </source>
</evidence>
<comment type="catalytic activity">
    <reaction evidence="1 10">
        <text>Transfers a segment of a (1-&gt;4)-alpha-D-glucan to a new position in an acceptor, which may be glucose or a (1-&gt;4)-alpha-D-glucan.</text>
        <dbReference type="EC" id="2.4.1.25"/>
    </reaction>
</comment>
<protein>
    <recommendedName>
        <fullName evidence="4 10">4-alpha-glucanotransferase</fullName>
        <ecNumber evidence="3 10">2.4.1.25</ecNumber>
    </recommendedName>
    <alternativeName>
        <fullName evidence="8 10">Amylomaltase</fullName>
    </alternativeName>
    <alternativeName>
        <fullName evidence="9 10">Disproportionating enzyme</fullName>
    </alternativeName>
</protein>
<evidence type="ECO:0000313" key="12">
    <source>
        <dbReference type="EMBL" id="VDZ54398.1"/>
    </source>
</evidence>
<dbReference type="EMBL" id="LR134117">
    <property type="protein sequence ID" value="VDZ54398.1"/>
    <property type="molecule type" value="Genomic_DNA"/>
</dbReference>
<dbReference type="KEGG" id="sof:NCTC11214_01392"/>
<dbReference type="RefSeq" id="WP_004956367.1">
    <property type="nucleotide sequence ID" value="NZ_JAQMZQ010000012.1"/>
</dbReference>
<evidence type="ECO:0000256" key="4">
    <source>
        <dbReference type="ARBA" id="ARBA00020295"/>
    </source>
</evidence>
<dbReference type="Pfam" id="PF21226">
    <property type="entry name" value="MalQ_N"/>
    <property type="match status" value="1"/>
</dbReference>
<evidence type="ECO:0000256" key="7">
    <source>
        <dbReference type="ARBA" id="ARBA00023277"/>
    </source>
</evidence>
<dbReference type="Gene3D" id="3.20.20.80">
    <property type="entry name" value="Glycosidases"/>
    <property type="match status" value="1"/>
</dbReference>
<evidence type="ECO:0000256" key="6">
    <source>
        <dbReference type="ARBA" id="ARBA00022679"/>
    </source>
</evidence>
<sequence>MERKRIDQAAARAGIAADYINAHGTRQAIAQETKRKLLDAMSRTVVPVADAPLPVVKVFYQDSPIVLPLAGSGEYHWELIREDGSRLQGRASARKTLTLPAGELPTGYHQLTLRQGDKAWPCRLIVAPKRCYEPDALLTGKKLWGACVQLYTLRSDRNWGIGDFGDLRRMVTEVGERGGAFVGLNPIHALYPACPDSASPYSPSSRRWLNVVYIDVNAVDDFQRSAAAQQWWQSASTQQQLATARASDWVDYATVTRLKLAALKLAFPLFQARNAADLQKQAFESFVVEGGSSLYQQASFDALHAHLCQQDNGLWGWPAWPERYRQGNGDAVAQFCQQHQDEVSFYLWLQWLAASQFAECFEQSRQQRMPIGLYRDLAVGVAEGGAETWCERELYCLQVSVGAPPDILGPLGQNWGLPPMDPHVMAARGYQPFIDLLRANMTSCGALRIDHVMALLRLWWIPYGETADRGAYVQYPVDDLLAVLALESQRHRCMVIGEDLGTVPVEIVGKLRDSGVYSYKVLYFERDGENRFRAPQTYPMQAMATITTHDLPTLRGYWQSGDLRLGASLGLYPDADILTELYADRERAKQGLLDGLHHYGCVPQKVGKKAALLEMSPLLNRGLQRYVADSASALLGLQPEDWLDMADPVNIPGTSTQYPNWRRKLSHTLEEMFADRQVNRLLKDLDKRRRKVSVG</sequence>